<dbReference type="GO" id="GO:0045332">
    <property type="term" value="P:phospholipid translocation"/>
    <property type="evidence" value="ECO:0007669"/>
    <property type="project" value="TreeGrafter"/>
</dbReference>
<dbReference type="PANTHER" id="PTHR24092">
    <property type="entry name" value="PROBABLE PHOSPHOLIPID-TRANSPORTING ATPASE"/>
    <property type="match status" value="1"/>
</dbReference>
<name>A0A974HS76_XENLA</name>
<protein>
    <recommendedName>
        <fullName evidence="4">P-type ATPase N-terminal domain-containing protein</fullName>
    </recommendedName>
</protein>
<evidence type="ECO:0000313" key="2">
    <source>
        <dbReference type="EMBL" id="OCT88354.1"/>
    </source>
</evidence>
<evidence type="ECO:0008006" key="4">
    <source>
        <dbReference type="Google" id="ProtNLM"/>
    </source>
</evidence>
<dbReference type="Proteomes" id="UP000694892">
    <property type="component" value="Chromosome 3L"/>
</dbReference>
<feature type="transmembrane region" description="Helical" evidence="1">
    <location>
        <begin position="20"/>
        <end position="39"/>
    </location>
</feature>
<dbReference type="SUPFAM" id="SSF81665">
    <property type="entry name" value="Calcium ATPase, transmembrane domain M"/>
    <property type="match status" value="1"/>
</dbReference>
<feature type="non-terminal residue" evidence="2">
    <location>
        <position position="64"/>
    </location>
</feature>
<keyword evidence="1" id="KW-0472">Membrane</keyword>
<keyword evidence="1" id="KW-0812">Transmembrane</keyword>
<gene>
    <name evidence="2" type="ORF">XELAEV_180169874mg</name>
</gene>
<sequence length="64" mass="7364">SANIYFVFLAALNWVPQIGVFHKEITMVPLVIVLGVIAIKDAVEDYKRYCVDRRINFTKTSVYN</sequence>
<dbReference type="AlphaFoldDB" id="A0A974HS76"/>
<evidence type="ECO:0000256" key="1">
    <source>
        <dbReference type="SAM" id="Phobius"/>
    </source>
</evidence>
<keyword evidence="1" id="KW-1133">Transmembrane helix</keyword>
<reference evidence="3" key="1">
    <citation type="journal article" date="2016" name="Nature">
        <title>Genome evolution in the allotetraploid frog Xenopus laevis.</title>
        <authorList>
            <person name="Session A.M."/>
            <person name="Uno Y."/>
            <person name="Kwon T."/>
            <person name="Chapman J.A."/>
            <person name="Toyoda A."/>
            <person name="Takahashi S."/>
            <person name="Fukui A."/>
            <person name="Hikosaka A."/>
            <person name="Suzuki A."/>
            <person name="Kondo M."/>
            <person name="van Heeringen S.J."/>
            <person name="Quigley I."/>
            <person name="Heinz S."/>
            <person name="Ogino H."/>
            <person name="Ochi H."/>
            <person name="Hellsten U."/>
            <person name="Lyons J.B."/>
            <person name="Simakov O."/>
            <person name="Putnam N."/>
            <person name="Stites J."/>
            <person name="Kuroki Y."/>
            <person name="Tanaka T."/>
            <person name="Michiue T."/>
            <person name="Watanabe M."/>
            <person name="Bogdanovic O."/>
            <person name="Lister R."/>
            <person name="Georgiou G."/>
            <person name="Paranjpe S.S."/>
            <person name="van Kruijsbergen I."/>
            <person name="Shu S."/>
            <person name="Carlson J."/>
            <person name="Kinoshita T."/>
            <person name="Ohta Y."/>
            <person name="Mawaribuchi S."/>
            <person name="Jenkins J."/>
            <person name="Grimwood J."/>
            <person name="Schmutz J."/>
            <person name="Mitros T."/>
            <person name="Mozaffari S.V."/>
            <person name="Suzuki Y."/>
            <person name="Haramoto Y."/>
            <person name="Yamamoto T.S."/>
            <person name="Takagi C."/>
            <person name="Heald R."/>
            <person name="Miller K."/>
            <person name="Haudenschild C."/>
            <person name="Kitzman J."/>
            <person name="Nakayama T."/>
            <person name="Izutsu Y."/>
            <person name="Robert J."/>
            <person name="Fortriede J."/>
            <person name="Burns K."/>
            <person name="Lotay V."/>
            <person name="Karimi K."/>
            <person name="Yasuoka Y."/>
            <person name="Dichmann D.S."/>
            <person name="Flajnik M.F."/>
            <person name="Houston D.W."/>
            <person name="Shendure J."/>
            <person name="DuPasquier L."/>
            <person name="Vize P.D."/>
            <person name="Zorn A.M."/>
            <person name="Ito M."/>
            <person name="Marcotte E.M."/>
            <person name="Wallingford J.B."/>
            <person name="Ito Y."/>
            <person name="Asashima M."/>
            <person name="Ueno N."/>
            <person name="Matsuda Y."/>
            <person name="Veenstra G.J."/>
            <person name="Fujiyama A."/>
            <person name="Harland R.M."/>
            <person name="Taira M."/>
            <person name="Rokhsar D.S."/>
        </authorList>
    </citation>
    <scope>NUCLEOTIDE SEQUENCE [LARGE SCALE GENOMIC DNA]</scope>
    <source>
        <strain evidence="3">J</strain>
    </source>
</reference>
<accession>A0A974HS76</accession>
<evidence type="ECO:0000313" key="3">
    <source>
        <dbReference type="Proteomes" id="UP000694892"/>
    </source>
</evidence>
<dbReference type="OMA" id="CVDRRIN"/>
<dbReference type="GO" id="GO:0140326">
    <property type="term" value="F:ATPase-coupled intramembrane lipid transporter activity"/>
    <property type="evidence" value="ECO:0007669"/>
    <property type="project" value="TreeGrafter"/>
</dbReference>
<dbReference type="InterPro" id="IPR023298">
    <property type="entry name" value="ATPase_P-typ_TM_dom_sf"/>
</dbReference>
<organism evidence="2 3">
    <name type="scientific">Xenopus laevis</name>
    <name type="common">African clawed frog</name>
    <dbReference type="NCBI Taxonomy" id="8355"/>
    <lineage>
        <taxon>Eukaryota</taxon>
        <taxon>Metazoa</taxon>
        <taxon>Chordata</taxon>
        <taxon>Craniata</taxon>
        <taxon>Vertebrata</taxon>
        <taxon>Euteleostomi</taxon>
        <taxon>Amphibia</taxon>
        <taxon>Batrachia</taxon>
        <taxon>Anura</taxon>
        <taxon>Pipoidea</taxon>
        <taxon>Pipidae</taxon>
        <taxon>Xenopodinae</taxon>
        <taxon>Xenopus</taxon>
        <taxon>Xenopus</taxon>
    </lineage>
</organism>
<dbReference type="GO" id="GO:0005886">
    <property type="term" value="C:plasma membrane"/>
    <property type="evidence" value="ECO:0007669"/>
    <property type="project" value="TreeGrafter"/>
</dbReference>
<feature type="non-terminal residue" evidence="2">
    <location>
        <position position="1"/>
    </location>
</feature>
<proteinExistence type="predicted"/>
<dbReference type="EMBL" id="CM004470">
    <property type="protein sequence ID" value="OCT88354.1"/>
    <property type="molecule type" value="Genomic_DNA"/>
</dbReference>
<dbReference type="PANTHER" id="PTHR24092:SF79">
    <property type="entry name" value="PHOSPHOLIPID-TRANSPORTING ATPASE VB"/>
    <property type="match status" value="1"/>
</dbReference>